<gene>
    <name evidence="5" type="ORF">PSTT_02623</name>
</gene>
<evidence type="ECO:0000259" key="4">
    <source>
        <dbReference type="Pfam" id="PF16113"/>
    </source>
</evidence>
<feature type="domain" description="Enoyl-CoA hydratase/isomerase" evidence="4">
    <location>
        <begin position="107"/>
        <end position="464"/>
    </location>
</feature>
<evidence type="ECO:0000256" key="2">
    <source>
        <dbReference type="ARBA" id="ARBA00011915"/>
    </source>
</evidence>
<dbReference type="GO" id="GO:0005739">
    <property type="term" value="C:mitochondrion"/>
    <property type="evidence" value="ECO:0007669"/>
    <property type="project" value="TreeGrafter"/>
</dbReference>
<dbReference type="Pfam" id="PF16113">
    <property type="entry name" value="ECH_2"/>
    <property type="match status" value="1"/>
</dbReference>
<dbReference type="VEuPathDB" id="FungiDB:PSTT_02623"/>
<dbReference type="InterPro" id="IPR032259">
    <property type="entry name" value="HIBYL-CoA-H"/>
</dbReference>
<name>A0A2S4VZA1_9BASI</name>
<dbReference type="SUPFAM" id="SSF52096">
    <property type="entry name" value="ClpP/crotonase"/>
    <property type="match status" value="1"/>
</dbReference>
<reference evidence="5" key="1">
    <citation type="submission" date="2017-12" db="EMBL/GenBank/DDBJ databases">
        <title>Gene loss provides genomic basis for host adaptation in cereal stripe rust fungi.</title>
        <authorList>
            <person name="Xia C."/>
        </authorList>
    </citation>
    <scope>NUCLEOTIDE SEQUENCE [LARGE SCALE GENOMIC DNA]</scope>
    <source>
        <strain evidence="5">93-210</strain>
    </source>
</reference>
<proteinExistence type="predicted"/>
<dbReference type="NCBIfam" id="NF004127">
    <property type="entry name" value="PRK05617.1"/>
    <property type="match status" value="1"/>
</dbReference>
<accession>A0A2S4VZA1</accession>
<evidence type="ECO:0000256" key="1">
    <source>
        <dbReference type="ARBA" id="ARBA00001709"/>
    </source>
</evidence>
<dbReference type="FunFam" id="3.90.226.10:FF:000080">
    <property type="entry name" value="3-hydroxyisobutyryl-CoA hydrolase, mitochondrial"/>
    <property type="match status" value="1"/>
</dbReference>
<protein>
    <recommendedName>
        <fullName evidence="2">3-hydroxyisobutyryl-CoA hydrolase</fullName>
        <ecNumber evidence="2">3.1.2.4</ecNumber>
    </recommendedName>
</protein>
<dbReference type="EC" id="3.1.2.4" evidence="2"/>
<keyword evidence="3" id="KW-0378">Hydrolase</keyword>
<dbReference type="AlphaFoldDB" id="A0A2S4VZA1"/>
<dbReference type="InterPro" id="IPR045004">
    <property type="entry name" value="ECH_dom"/>
</dbReference>
<comment type="catalytic activity">
    <reaction evidence="1">
        <text>3-hydroxy-2-methylpropanoyl-CoA + H2O = 3-hydroxy-2-methylpropanoate + CoA + H(+)</text>
        <dbReference type="Rhea" id="RHEA:20888"/>
        <dbReference type="ChEBI" id="CHEBI:11805"/>
        <dbReference type="ChEBI" id="CHEBI:15377"/>
        <dbReference type="ChEBI" id="CHEBI:15378"/>
        <dbReference type="ChEBI" id="CHEBI:57287"/>
        <dbReference type="ChEBI" id="CHEBI:57340"/>
        <dbReference type="EC" id="3.1.2.4"/>
    </reaction>
</comment>
<organism evidence="5 6">
    <name type="scientific">Puccinia striiformis</name>
    <dbReference type="NCBI Taxonomy" id="27350"/>
    <lineage>
        <taxon>Eukaryota</taxon>
        <taxon>Fungi</taxon>
        <taxon>Dikarya</taxon>
        <taxon>Basidiomycota</taxon>
        <taxon>Pucciniomycotina</taxon>
        <taxon>Pucciniomycetes</taxon>
        <taxon>Pucciniales</taxon>
        <taxon>Pucciniaceae</taxon>
        <taxon>Puccinia</taxon>
    </lineage>
</organism>
<dbReference type="EMBL" id="PKSL01000016">
    <property type="protein sequence ID" value="POW14767.1"/>
    <property type="molecule type" value="Genomic_DNA"/>
</dbReference>
<comment type="caution">
    <text evidence="5">The sequence shown here is derived from an EMBL/GenBank/DDBJ whole genome shotgun (WGS) entry which is preliminary data.</text>
</comment>
<dbReference type="Proteomes" id="UP000239156">
    <property type="component" value="Unassembled WGS sequence"/>
</dbReference>
<evidence type="ECO:0000313" key="5">
    <source>
        <dbReference type="EMBL" id="POW14767.1"/>
    </source>
</evidence>
<dbReference type="PANTHER" id="PTHR43176:SF3">
    <property type="entry name" value="3-HYDROXYISOBUTYRYL-COA HYDROLASE, MITOCHONDRIAL"/>
    <property type="match status" value="1"/>
</dbReference>
<dbReference type="GO" id="GO:0003860">
    <property type="term" value="F:3-hydroxyisobutyryl-CoA hydrolase activity"/>
    <property type="evidence" value="ECO:0007669"/>
    <property type="project" value="UniProtKB-EC"/>
</dbReference>
<dbReference type="InterPro" id="IPR029045">
    <property type="entry name" value="ClpP/crotonase-like_dom_sf"/>
</dbReference>
<keyword evidence="6" id="KW-1185">Reference proteome</keyword>
<dbReference type="GO" id="GO:0006574">
    <property type="term" value="P:L-valine catabolic process"/>
    <property type="evidence" value="ECO:0007669"/>
    <property type="project" value="TreeGrafter"/>
</dbReference>
<evidence type="ECO:0000313" key="6">
    <source>
        <dbReference type="Proteomes" id="UP000239156"/>
    </source>
</evidence>
<evidence type="ECO:0000256" key="3">
    <source>
        <dbReference type="ARBA" id="ARBA00022801"/>
    </source>
</evidence>
<dbReference type="CDD" id="cd06558">
    <property type="entry name" value="crotonase-like"/>
    <property type="match status" value="1"/>
</dbReference>
<sequence length="566" mass="63067">MGCSGMEWTGNDAKISGTTLKEQHYRKSGGMSIPRLLTRITKPIYTLSNRRCISSTSSSCTKSFSMAHHRRLRMIDNHLSSSSTRRTYSSSPHQESSIVTRIDGHLRTLILNRPASLNAVNLEMVESITNQLIEWENSDSAKTIILKGNGRSFCAGGDVVSLIKSAQSSKTNEQKKGVEFFRSEYKLDSFISKMETPMICFLDGITMGGGMGLSMHTPFRIATENTQVAMPETAIGLFPDVGATFFLPRLDGELGTYLGLTGTSLHGWGAFQAGIASHYVPSNSLKSLEDRLTSIVSKQTTHDQINDTINEFAADPIDSIKASKYPFDLNGTKRQVIDHCFSQPTLEKILQELTAVKDGHIFVTNDNDDNLRKWAQKTIDLILIRSPTSCLITLLALREGKKMNIDDCFKMELRLAATCCDIKTHPDFVTGVTHLLINKQKTRPEWSPSELSQLNQDEIIQRYFSNQPPSSVHLLPLDLIPTRMKAYENYPFSNYGLPSEEYIKSLVIGNVRGTSGHLAITKEELIQSVKSKWTGKVGVSLKVDDILDRRTIVKGANEGSVLKWQY</sequence>
<dbReference type="Gene3D" id="3.90.226.10">
    <property type="entry name" value="2-enoyl-CoA Hydratase, Chain A, domain 1"/>
    <property type="match status" value="1"/>
</dbReference>
<dbReference type="PANTHER" id="PTHR43176">
    <property type="entry name" value="3-HYDROXYISOBUTYRYL-COA HYDROLASE-RELATED"/>
    <property type="match status" value="1"/>
</dbReference>